<keyword evidence="1" id="KW-1133">Transmembrane helix</keyword>
<gene>
    <name evidence="2" type="ORF">QJ036_05370</name>
</gene>
<feature type="transmembrane region" description="Helical" evidence="1">
    <location>
        <begin position="63"/>
        <end position="85"/>
    </location>
</feature>
<dbReference type="AlphaFoldDB" id="A0AAP4BBK5"/>
<organism evidence="2 3">
    <name type="scientific">Fusibacillus kribbianus</name>
    <dbReference type="NCBI Taxonomy" id="3044208"/>
    <lineage>
        <taxon>Bacteria</taxon>
        <taxon>Bacillati</taxon>
        <taxon>Bacillota</taxon>
        <taxon>Clostridia</taxon>
        <taxon>Lachnospirales</taxon>
        <taxon>Lachnospiraceae</taxon>
        <taxon>Fusibacillus</taxon>
    </lineage>
</organism>
<name>A0AAP4BBK5_9FIRM</name>
<keyword evidence="1" id="KW-0472">Membrane</keyword>
<protein>
    <submittedName>
        <fullName evidence="2">Uncharacterized protein</fullName>
    </submittedName>
</protein>
<dbReference type="EMBL" id="JASGBQ010000005">
    <property type="protein sequence ID" value="MDI9241908.1"/>
    <property type="molecule type" value="Genomic_DNA"/>
</dbReference>
<dbReference type="RefSeq" id="WP_283230410.1">
    <property type="nucleotide sequence ID" value="NZ_JASGBQ010000005.1"/>
</dbReference>
<evidence type="ECO:0000313" key="3">
    <source>
        <dbReference type="Proteomes" id="UP001300383"/>
    </source>
</evidence>
<accession>A0AAP4BBK5</accession>
<evidence type="ECO:0000313" key="2">
    <source>
        <dbReference type="EMBL" id="MDI9241908.1"/>
    </source>
</evidence>
<reference evidence="2 3" key="1">
    <citation type="submission" date="2023-05" db="EMBL/GenBank/DDBJ databases">
        <title>[ruminococcus] sp. nov., isolated from a pig farm feces dump.</title>
        <authorList>
            <person name="Chang Y.-H."/>
        </authorList>
    </citation>
    <scope>NUCLEOTIDE SEQUENCE [LARGE SCALE GENOMIC DNA]</scope>
    <source>
        <strain evidence="2 3">YH-rum2234</strain>
    </source>
</reference>
<dbReference type="Proteomes" id="UP001300383">
    <property type="component" value="Unassembled WGS sequence"/>
</dbReference>
<keyword evidence="1" id="KW-0812">Transmembrane</keyword>
<evidence type="ECO:0000256" key="1">
    <source>
        <dbReference type="SAM" id="Phobius"/>
    </source>
</evidence>
<proteinExistence type="predicted"/>
<keyword evidence="3" id="KW-1185">Reference proteome</keyword>
<comment type="caution">
    <text evidence="2">The sequence shown here is derived from an EMBL/GenBank/DDBJ whole genome shotgun (WGS) entry which is preliminary data.</text>
</comment>
<sequence>MRKKHKAPVLYMKYLQEQKEKDEIERISEELGADEEKIVVTKIPAGARFLELFGAALRIGVKVLFIAIVFVLASIGLTVLCNSYLRDTFFRALTAAF</sequence>